<keyword evidence="1" id="KW-0732">Signal</keyword>
<evidence type="ECO:0000313" key="5">
    <source>
        <dbReference type="Proteomes" id="UP000024329"/>
    </source>
</evidence>
<dbReference type="EMBL" id="JFYZ01000016">
    <property type="protein sequence ID" value="EZP80544.1"/>
    <property type="molecule type" value="Genomic_DNA"/>
</dbReference>
<geneLocation type="plasmid" evidence="3 6">
    <name>pSA1</name>
</geneLocation>
<evidence type="ECO:0000313" key="6">
    <source>
        <dbReference type="Proteomes" id="UP000094626"/>
    </source>
</evidence>
<dbReference type="eggNOG" id="COG1917">
    <property type="taxonomic scope" value="Bacteria"/>
</dbReference>
<dbReference type="Proteomes" id="UP000024329">
    <property type="component" value="Unassembled WGS sequence"/>
</dbReference>
<feature type="domain" description="Cupin type-2" evidence="2">
    <location>
        <begin position="94"/>
        <end position="152"/>
    </location>
</feature>
<dbReference type="InterPro" id="IPR011051">
    <property type="entry name" value="RmlC_Cupin_sf"/>
</dbReference>
<reference evidence="4 5" key="1">
    <citation type="submission" date="2014-03" db="EMBL/GenBank/DDBJ databases">
        <title>Whole genome sequence of Novosphingobium resinovorum KF1.</title>
        <authorList>
            <person name="Gan H.M."/>
            <person name="Gan H.Y."/>
            <person name="Chew T.H."/>
            <person name="Savka M.A."/>
        </authorList>
    </citation>
    <scope>NUCLEOTIDE SEQUENCE [LARGE SCALE GENOMIC DNA]</scope>
    <source>
        <strain evidence="4 5">KF1</strain>
    </source>
</reference>
<feature type="chain" id="PRO_5014496920" evidence="1">
    <location>
        <begin position="20"/>
        <end position="194"/>
    </location>
</feature>
<keyword evidence="6" id="KW-1185">Reference proteome</keyword>
<dbReference type="InterPro" id="IPR013096">
    <property type="entry name" value="Cupin_2"/>
</dbReference>
<dbReference type="Pfam" id="PF07883">
    <property type="entry name" value="Cupin_2"/>
    <property type="match status" value="1"/>
</dbReference>
<evidence type="ECO:0000313" key="3">
    <source>
        <dbReference type="EMBL" id="AOR79508.1"/>
    </source>
</evidence>
<accession>A0A031JUH7</accession>
<dbReference type="Proteomes" id="UP000094626">
    <property type="component" value="Plasmid pSA1"/>
</dbReference>
<dbReference type="EMBL" id="CP017076">
    <property type="protein sequence ID" value="AOR79508.1"/>
    <property type="molecule type" value="Genomic_DNA"/>
</dbReference>
<dbReference type="OrthoDB" id="4205621at2"/>
<reference evidence="3" key="2">
    <citation type="submission" date="2016-08" db="EMBL/GenBank/DDBJ databases">
        <authorList>
            <person name="Seilhamer J.J."/>
        </authorList>
    </citation>
    <scope>NUCLEOTIDE SEQUENCE [LARGE SCALE GENOMIC DNA]</scope>
    <source>
        <strain evidence="3">SA1</strain>
        <plasmid evidence="3">pSA1</plasmid>
    </source>
</reference>
<dbReference type="Gene3D" id="2.60.120.10">
    <property type="entry name" value="Jelly Rolls"/>
    <property type="match status" value="1"/>
</dbReference>
<evidence type="ECO:0000313" key="4">
    <source>
        <dbReference type="EMBL" id="EZP80544.1"/>
    </source>
</evidence>
<name>A0A031JUH7_9SPHN</name>
<proteinExistence type="predicted"/>
<keyword evidence="3" id="KW-0614">Plasmid</keyword>
<dbReference type="KEGG" id="nre:BES08_22120"/>
<protein>
    <submittedName>
        <fullName evidence="4">Cupin domain-containing protein</fullName>
    </submittedName>
</protein>
<organism evidence="4 5">
    <name type="scientific">Novosphingobium resinovorum</name>
    <dbReference type="NCBI Taxonomy" id="158500"/>
    <lineage>
        <taxon>Bacteria</taxon>
        <taxon>Pseudomonadati</taxon>
        <taxon>Pseudomonadota</taxon>
        <taxon>Alphaproteobacteria</taxon>
        <taxon>Sphingomonadales</taxon>
        <taxon>Sphingomonadaceae</taxon>
        <taxon>Novosphingobium</taxon>
    </lineage>
</organism>
<gene>
    <name evidence="3" type="ORF">BES08_22120</name>
    <name evidence="4" type="ORF">BV97_03311</name>
</gene>
<sequence length="194" mass="20465">MKRFIPILAAAFLSGACSAADRPAPTPSPVSPLSPGAEAFRVLHMYGGDDGESHLEIKDLPRTGGVPGKSVQTRLYATDVEIGDALPGDFIDYHGVSTPRFLIVLSGQLEVGFGDGSKHVLSKGDIVLADDVTGRGHTSRTIGTEPVRILTVRLPKENSFQPKLNPCPEGVPAEQCVSARLTGRQTGAPPSDKK</sequence>
<dbReference type="InterPro" id="IPR014710">
    <property type="entry name" value="RmlC-like_jellyroll"/>
</dbReference>
<dbReference type="AlphaFoldDB" id="A0A031JUH7"/>
<dbReference type="PATRIC" id="fig|158500.4.peg.3375"/>
<feature type="signal peptide" evidence="1">
    <location>
        <begin position="1"/>
        <end position="19"/>
    </location>
</feature>
<evidence type="ECO:0000259" key="2">
    <source>
        <dbReference type="Pfam" id="PF07883"/>
    </source>
</evidence>
<dbReference type="SUPFAM" id="SSF51182">
    <property type="entry name" value="RmlC-like cupins"/>
    <property type="match status" value="1"/>
</dbReference>
<dbReference type="RefSeq" id="WP_036527013.1">
    <property type="nucleotide sequence ID" value="NZ_CP017076.1"/>
</dbReference>
<dbReference type="PROSITE" id="PS51257">
    <property type="entry name" value="PROKAR_LIPOPROTEIN"/>
    <property type="match status" value="1"/>
</dbReference>
<reference evidence="6" key="3">
    <citation type="journal article" date="2017" name="J. Biotechnol.">
        <title>Complete genome sequence of Novosphingobium resinovorum SA1, a versatile xenobiotic-degrading bacterium capable of utilizing sulfanilic acid.</title>
        <authorList>
            <person name="Hegedus B."/>
            <person name="Kos P.B."/>
            <person name="Balint B."/>
            <person name="Maroti G."/>
            <person name="Gan H.M."/>
            <person name="Perei K."/>
            <person name="Rakhely G."/>
        </authorList>
    </citation>
    <scope>NUCLEOTIDE SEQUENCE [LARGE SCALE GENOMIC DNA]</scope>
    <source>
        <strain evidence="6">SA1</strain>
    </source>
</reference>
<evidence type="ECO:0000256" key="1">
    <source>
        <dbReference type="SAM" id="SignalP"/>
    </source>
</evidence>